<dbReference type="RefSeq" id="WP_330157800.1">
    <property type="nucleotide sequence ID" value="NZ_BAAAJA010000072.1"/>
</dbReference>
<evidence type="ECO:0000313" key="1">
    <source>
        <dbReference type="EMBL" id="MEE2050598.1"/>
    </source>
</evidence>
<dbReference type="EMBL" id="JAUUCC010000017">
    <property type="protein sequence ID" value="MEE2050598.1"/>
    <property type="molecule type" value="Genomic_DNA"/>
</dbReference>
<sequence length="281" mass="30759">MSEALSPEQMSAAVADVATARGVLDEASERSESARKHARTCLLPYARAGVKSLTATLPDGTVLGTLSFIRPAPRIRWDEDAVRDFVDQTAPTEIDEDIDPAILANPDVVEWILEHHPEALRRSVRPKYLTLLEQDLDQKGRLAHPDTGELVPVATVTTPKPTGQFQWNPDQTRRPQLLAAVRAGEIGDGAALLKLLPDPPANETDTTGVVADEPEHDPVIERQHLAQLHSRMSEAGLTDRDEALAYIGQVLGTTVTSRKDLRLSQWQQVMESLSQPRATAV</sequence>
<proteinExistence type="predicted"/>
<organism evidence="1 2">
    <name type="scientific">Nocardiopsis tropica</name>
    <dbReference type="NCBI Taxonomy" id="109330"/>
    <lineage>
        <taxon>Bacteria</taxon>
        <taxon>Bacillati</taxon>
        <taxon>Actinomycetota</taxon>
        <taxon>Actinomycetes</taxon>
        <taxon>Streptosporangiales</taxon>
        <taxon>Nocardiopsidaceae</taxon>
        <taxon>Nocardiopsis</taxon>
    </lineage>
</organism>
<reference evidence="1 2" key="1">
    <citation type="submission" date="2023-07" db="EMBL/GenBank/DDBJ databases">
        <authorList>
            <person name="Girao M."/>
            <person name="Carvalho M.F."/>
        </authorList>
    </citation>
    <scope>NUCLEOTIDE SEQUENCE [LARGE SCALE GENOMIC DNA]</scope>
    <source>
        <strain evidence="1 2">66/93</strain>
    </source>
</reference>
<name>A0ABU7KMS9_9ACTN</name>
<dbReference type="Proteomes" id="UP001348641">
    <property type="component" value="Unassembled WGS sequence"/>
</dbReference>
<comment type="caution">
    <text evidence="1">The sequence shown here is derived from an EMBL/GenBank/DDBJ whole genome shotgun (WGS) entry which is preliminary data.</text>
</comment>
<gene>
    <name evidence="1" type="ORF">Q8A49_08815</name>
</gene>
<accession>A0ABU7KMS9</accession>
<protein>
    <submittedName>
        <fullName evidence="1">Uncharacterized protein</fullName>
    </submittedName>
</protein>
<evidence type="ECO:0000313" key="2">
    <source>
        <dbReference type="Proteomes" id="UP001348641"/>
    </source>
</evidence>